<evidence type="ECO:0000313" key="1">
    <source>
        <dbReference type="EMBL" id="KAF7291392.1"/>
    </source>
</evidence>
<accession>A0A8H6VRI9</accession>
<keyword evidence="2" id="KW-1185">Reference proteome</keyword>
<organism evidence="1 2">
    <name type="scientific">Mycena indigotica</name>
    <dbReference type="NCBI Taxonomy" id="2126181"/>
    <lineage>
        <taxon>Eukaryota</taxon>
        <taxon>Fungi</taxon>
        <taxon>Dikarya</taxon>
        <taxon>Basidiomycota</taxon>
        <taxon>Agaricomycotina</taxon>
        <taxon>Agaricomycetes</taxon>
        <taxon>Agaricomycetidae</taxon>
        <taxon>Agaricales</taxon>
        <taxon>Marasmiineae</taxon>
        <taxon>Mycenaceae</taxon>
        <taxon>Mycena</taxon>
    </lineage>
</organism>
<dbReference type="RefSeq" id="XP_037214514.1">
    <property type="nucleotide sequence ID" value="XM_037369308.1"/>
</dbReference>
<evidence type="ECO:0008006" key="3">
    <source>
        <dbReference type="Google" id="ProtNLM"/>
    </source>
</evidence>
<dbReference type="InterPro" id="IPR036047">
    <property type="entry name" value="F-box-like_dom_sf"/>
</dbReference>
<evidence type="ECO:0000313" key="2">
    <source>
        <dbReference type="Proteomes" id="UP000636479"/>
    </source>
</evidence>
<proteinExistence type="predicted"/>
<dbReference type="Gene3D" id="3.80.10.10">
    <property type="entry name" value="Ribonuclease Inhibitor"/>
    <property type="match status" value="1"/>
</dbReference>
<dbReference type="AlphaFoldDB" id="A0A8H6VRI9"/>
<dbReference type="SUPFAM" id="SSF81383">
    <property type="entry name" value="F-box domain"/>
    <property type="match status" value="1"/>
</dbReference>
<dbReference type="OrthoDB" id="2864564at2759"/>
<reference evidence="1" key="1">
    <citation type="submission" date="2020-05" db="EMBL/GenBank/DDBJ databases">
        <title>Mycena genomes resolve the evolution of fungal bioluminescence.</title>
        <authorList>
            <person name="Tsai I.J."/>
        </authorList>
    </citation>
    <scope>NUCLEOTIDE SEQUENCE</scope>
    <source>
        <strain evidence="1">171206Taipei</strain>
    </source>
</reference>
<dbReference type="EMBL" id="JACAZF010000013">
    <property type="protein sequence ID" value="KAF7291392.1"/>
    <property type="molecule type" value="Genomic_DNA"/>
</dbReference>
<dbReference type="Proteomes" id="UP000636479">
    <property type="component" value="Unassembled WGS sequence"/>
</dbReference>
<dbReference type="GeneID" id="59351824"/>
<protein>
    <recommendedName>
        <fullName evidence="3">F-box domain-containing protein</fullName>
    </recommendedName>
</protein>
<dbReference type="SUPFAM" id="SSF52047">
    <property type="entry name" value="RNI-like"/>
    <property type="match status" value="1"/>
</dbReference>
<dbReference type="InterPro" id="IPR032675">
    <property type="entry name" value="LRR_dom_sf"/>
</dbReference>
<sequence length="509" mass="55784">MPTHRSTPPEVWLEVLKALPTASLASVAETSRAFAALARPLLFAHFEFTPYHFSVGRRPAEGVYHVRGGEELERATARLDTWTSGSVAPLVRSCSIRPWGPRESAVMVVVDGEQAAMQVSGLLTFFARISRFTKLKSLILDDVTLPRDALASVYRLLPALEALHVVCHFSRRPRAFDTAAAAAVGKLRSLTLHTEPWDTTSHAVFLPFFIPATLRELNLSCNLLAWSNIPTFPAVTRLKICPEFTVHREGISSPTFAALLPRFPALEDLTIVGISRENPAVADVVAGCRSVVGTVRRLSTRSSRAVEVFLTDASALRALSFLPGDHISKLCGLIEASRPPLVCFSLDLLTSEAPRLAPMWACLPALRLLKIFFRRVFTGEPDPPEAAEASKIAPAYLLSLTAPQALPRTLRALVLRWRFFTCSPTWPRKMTHADFDLPAVASAVAEANPALTAIGVDAASFALRWQRRATGWEPWVDECAFAAENAVAYEYIQRGVEGMRVDRGLAASN</sequence>
<comment type="caution">
    <text evidence="1">The sequence shown here is derived from an EMBL/GenBank/DDBJ whole genome shotgun (WGS) entry which is preliminary data.</text>
</comment>
<gene>
    <name evidence="1" type="ORF">MIND_01283800</name>
</gene>
<dbReference type="CDD" id="cd09917">
    <property type="entry name" value="F-box_SF"/>
    <property type="match status" value="1"/>
</dbReference>
<name>A0A8H6VRI9_9AGAR</name>